<dbReference type="AlphaFoldDB" id="A0A7R9FTE5"/>
<reference evidence="2" key="1">
    <citation type="submission" date="2020-11" db="EMBL/GenBank/DDBJ databases">
        <authorList>
            <person name="Tran Van P."/>
        </authorList>
    </citation>
    <scope>NUCLEOTIDE SEQUENCE</scope>
</reference>
<gene>
    <name evidence="2" type="ORF">DSTB1V02_LOCUS14278</name>
</gene>
<sequence length="190" mass="20447">MRSEEEHGILPTEAKGGRETSEAGRDGLHGARSLSPFPSRSTPGLSPVSRRRSGSKALRLRASFVGAQLWERSCGSPGVGARPRASRVFRAPLSGKEGDASFSPLRGRGKRAVEEATDVTRHYDFPVARSSLHRQNILKRRPDNWGGGGGGGVAEEEEEEEEWRRREAAEAVLGGLRVNGGSGGHEVEIV</sequence>
<feature type="region of interest" description="Disordered" evidence="1">
    <location>
        <begin position="1"/>
        <end position="56"/>
    </location>
</feature>
<feature type="region of interest" description="Disordered" evidence="1">
    <location>
        <begin position="90"/>
        <end position="109"/>
    </location>
</feature>
<evidence type="ECO:0000256" key="1">
    <source>
        <dbReference type="SAM" id="MobiDB-lite"/>
    </source>
</evidence>
<organism evidence="2">
    <name type="scientific">Darwinula stevensoni</name>
    <dbReference type="NCBI Taxonomy" id="69355"/>
    <lineage>
        <taxon>Eukaryota</taxon>
        <taxon>Metazoa</taxon>
        <taxon>Ecdysozoa</taxon>
        <taxon>Arthropoda</taxon>
        <taxon>Crustacea</taxon>
        <taxon>Oligostraca</taxon>
        <taxon>Ostracoda</taxon>
        <taxon>Podocopa</taxon>
        <taxon>Podocopida</taxon>
        <taxon>Darwinulocopina</taxon>
        <taxon>Darwinuloidea</taxon>
        <taxon>Darwinulidae</taxon>
        <taxon>Darwinula</taxon>
    </lineage>
</organism>
<protein>
    <submittedName>
        <fullName evidence="2">Uncharacterized protein</fullName>
    </submittedName>
</protein>
<feature type="region of interest" description="Disordered" evidence="1">
    <location>
        <begin position="139"/>
        <end position="165"/>
    </location>
</feature>
<evidence type="ECO:0000313" key="2">
    <source>
        <dbReference type="EMBL" id="CAD7254532.1"/>
    </source>
</evidence>
<dbReference type="EMBL" id="LR909777">
    <property type="protein sequence ID" value="CAD7254532.1"/>
    <property type="molecule type" value="Genomic_DNA"/>
</dbReference>
<keyword evidence="3" id="KW-1185">Reference proteome</keyword>
<name>A0A7R9FTE5_9CRUS</name>
<evidence type="ECO:0000313" key="3">
    <source>
        <dbReference type="Proteomes" id="UP000677054"/>
    </source>
</evidence>
<dbReference type="Proteomes" id="UP000677054">
    <property type="component" value="Unassembled WGS sequence"/>
</dbReference>
<feature type="compositionally biased region" description="Basic and acidic residues" evidence="1">
    <location>
        <begin position="15"/>
        <end position="29"/>
    </location>
</feature>
<proteinExistence type="predicted"/>
<accession>A0A7R9FTE5</accession>
<dbReference type="EMBL" id="CAJPEV010010259">
    <property type="protein sequence ID" value="CAG0905943.1"/>
    <property type="molecule type" value="Genomic_DNA"/>
</dbReference>